<dbReference type="GO" id="GO:0046983">
    <property type="term" value="F:protein dimerization activity"/>
    <property type="evidence" value="ECO:0007669"/>
    <property type="project" value="InterPro"/>
</dbReference>
<evidence type="ECO:0000256" key="2">
    <source>
        <dbReference type="ARBA" id="ARBA00023163"/>
    </source>
</evidence>
<dbReference type="EMBL" id="CM026423">
    <property type="protein sequence ID" value="KAG0582137.1"/>
    <property type="molecule type" value="Genomic_DNA"/>
</dbReference>
<accession>A0A8T0IH40</accession>
<evidence type="ECO:0000313" key="6">
    <source>
        <dbReference type="Proteomes" id="UP000822688"/>
    </source>
</evidence>
<dbReference type="SUPFAM" id="SSF47459">
    <property type="entry name" value="HLH, helix-loop-helix DNA-binding domain"/>
    <property type="match status" value="1"/>
</dbReference>
<dbReference type="InterPro" id="IPR036638">
    <property type="entry name" value="HLH_DNA-bd_sf"/>
</dbReference>
<dbReference type="Proteomes" id="UP000822688">
    <property type="component" value="Chromosome 3"/>
</dbReference>
<feature type="compositionally biased region" description="Basic and acidic residues" evidence="3">
    <location>
        <begin position="8"/>
        <end position="17"/>
    </location>
</feature>
<dbReference type="InterPro" id="IPR044278">
    <property type="entry name" value="BHLH95-like"/>
</dbReference>
<dbReference type="Gene3D" id="4.10.280.10">
    <property type="entry name" value="Helix-loop-helix DNA-binding domain"/>
    <property type="match status" value="1"/>
</dbReference>
<proteinExistence type="predicted"/>
<evidence type="ECO:0000256" key="3">
    <source>
        <dbReference type="SAM" id="MobiDB-lite"/>
    </source>
</evidence>
<reference evidence="5" key="1">
    <citation type="submission" date="2020-06" db="EMBL/GenBank/DDBJ databases">
        <title>WGS assembly of Ceratodon purpureus strain R40.</title>
        <authorList>
            <person name="Carey S.B."/>
            <person name="Jenkins J."/>
            <person name="Shu S."/>
            <person name="Lovell J.T."/>
            <person name="Sreedasyam A."/>
            <person name="Maumus F."/>
            <person name="Tiley G.P."/>
            <person name="Fernandez-Pozo N."/>
            <person name="Barry K."/>
            <person name="Chen C."/>
            <person name="Wang M."/>
            <person name="Lipzen A."/>
            <person name="Daum C."/>
            <person name="Saski C.A."/>
            <person name="Payton A.C."/>
            <person name="Mcbreen J.C."/>
            <person name="Conrad R.E."/>
            <person name="Kollar L.M."/>
            <person name="Olsson S."/>
            <person name="Huttunen S."/>
            <person name="Landis J.B."/>
            <person name="Wickett N.J."/>
            <person name="Johnson M.G."/>
            <person name="Rensing S.A."/>
            <person name="Grimwood J."/>
            <person name="Schmutz J."/>
            <person name="Mcdaniel S.F."/>
        </authorList>
    </citation>
    <scope>NUCLEOTIDE SEQUENCE</scope>
    <source>
        <strain evidence="5">R40</strain>
    </source>
</reference>
<dbReference type="GO" id="GO:0003700">
    <property type="term" value="F:DNA-binding transcription factor activity"/>
    <property type="evidence" value="ECO:0007669"/>
    <property type="project" value="InterPro"/>
</dbReference>
<keyword evidence="2" id="KW-0804">Transcription</keyword>
<feature type="compositionally biased region" description="Basic and acidic residues" evidence="3">
    <location>
        <begin position="141"/>
        <end position="152"/>
    </location>
</feature>
<evidence type="ECO:0000259" key="4">
    <source>
        <dbReference type="PROSITE" id="PS50888"/>
    </source>
</evidence>
<dbReference type="InterPro" id="IPR011598">
    <property type="entry name" value="bHLH_dom"/>
</dbReference>
<gene>
    <name evidence="5" type="ORF">KC19_3G036500</name>
</gene>
<evidence type="ECO:0000256" key="1">
    <source>
        <dbReference type="ARBA" id="ARBA00023015"/>
    </source>
</evidence>
<dbReference type="PROSITE" id="PS50888">
    <property type="entry name" value="BHLH"/>
    <property type="match status" value="1"/>
</dbReference>
<organism evidence="5 6">
    <name type="scientific">Ceratodon purpureus</name>
    <name type="common">Fire moss</name>
    <name type="synonym">Dicranum purpureum</name>
    <dbReference type="NCBI Taxonomy" id="3225"/>
    <lineage>
        <taxon>Eukaryota</taxon>
        <taxon>Viridiplantae</taxon>
        <taxon>Streptophyta</taxon>
        <taxon>Embryophyta</taxon>
        <taxon>Bryophyta</taxon>
        <taxon>Bryophytina</taxon>
        <taxon>Bryopsida</taxon>
        <taxon>Dicranidae</taxon>
        <taxon>Pseudoditrichales</taxon>
        <taxon>Ditrichaceae</taxon>
        <taxon>Ceratodon</taxon>
    </lineage>
</organism>
<feature type="region of interest" description="Disordered" evidence="3">
    <location>
        <begin position="130"/>
        <end position="152"/>
    </location>
</feature>
<keyword evidence="1" id="KW-0805">Transcription regulation</keyword>
<protein>
    <recommendedName>
        <fullName evidence="4">BHLH domain-containing protein</fullName>
    </recommendedName>
</protein>
<feature type="domain" description="BHLH" evidence="4">
    <location>
        <begin position="151"/>
        <end position="201"/>
    </location>
</feature>
<feature type="region of interest" description="Disordered" evidence="3">
    <location>
        <begin position="1"/>
        <end position="35"/>
    </location>
</feature>
<dbReference type="Pfam" id="PF00010">
    <property type="entry name" value="HLH"/>
    <property type="match status" value="1"/>
</dbReference>
<dbReference type="SMART" id="SM00353">
    <property type="entry name" value="HLH"/>
    <property type="match status" value="1"/>
</dbReference>
<keyword evidence="6" id="KW-1185">Reference proteome</keyword>
<dbReference type="PANTHER" id="PTHR46772">
    <property type="entry name" value="BHLH DOMAIN-CONTAINING PROTEIN"/>
    <property type="match status" value="1"/>
</dbReference>
<name>A0A8T0IH40_CERPU</name>
<feature type="compositionally biased region" description="Polar residues" evidence="3">
    <location>
        <begin position="22"/>
        <end position="35"/>
    </location>
</feature>
<dbReference type="PANTHER" id="PTHR46772:SF8">
    <property type="entry name" value="TRANSCRIPTION FACTOR BHLH95"/>
    <property type="match status" value="1"/>
</dbReference>
<evidence type="ECO:0000313" key="5">
    <source>
        <dbReference type="EMBL" id="KAG0582137.1"/>
    </source>
</evidence>
<sequence>MAGPSRHGGHEGVRPGDADAQMQHSASQDSVTNNQVSLPFLRRDLRLELVDPDVLPLRPRDPVLARPLDGTTGFTASVGDQPPTPLLNRLPQLFPVSQQPGNLPSNGGHINSNPTRSTRNPLRARLAALGRTAYARGQGGGRERRNDRADYDRQLRSATDKLRRLRENALFDELESILATPSRIDSKASTLKGAIDYIKILKSAVQSNGRRVRLPAANTGLVCFDNTGDPNAVTAVATQPAPGSAPSTMASYLGPHVAMHVCGRGCFITITLPYRDPSHDVLIFCISHVLYRRGLVVMGANFISTCDGASKVYSIQCQQASADAPEMSYKLHQDLQDFVTEYNRQN</sequence>
<comment type="caution">
    <text evidence="5">The sequence shown here is derived from an EMBL/GenBank/DDBJ whole genome shotgun (WGS) entry which is preliminary data.</text>
</comment>
<dbReference type="AlphaFoldDB" id="A0A8T0IH40"/>